<dbReference type="EMBL" id="FN869568">
    <property type="protein sequence ID" value="SJK83853.1"/>
    <property type="molecule type" value="Genomic_DNA"/>
</dbReference>
<organism evidence="2 3">
    <name type="scientific">Halomonas elongata (strain ATCC 33173 / DSM 2581 / NBRC 15536 / NCIMB 2198 / 1H9)</name>
    <dbReference type="NCBI Taxonomy" id="768066"/>
    <lineage>
        <taxon>Bacteria</taxon>
        <taxon>Pseudomonadati</taxon>
        <taxon>Pseudomonadota</taxon>
        <taxon>Gammaproteobacteria</taxon>
        <taxon>Oceanospirillales</taxon>
        <taxon>Halomonadaceae</taxon>
        <taxon>Halomonas</taxon>
    </lineage>
</organism>
<feature type="region of interest" description="Disordered" evidence="1">
    <location>
        <begin position="1"/>
        <end position="25"/>
    </location>
</feature>
<protein>
    <submittedName>
        <fullName evidence="2">Uncharacterized protein</fullName>
    </submittedName>
</protein>
<evidence type="ECO:0000313" key="3">
    <source>
        <dbReference type="Proteomes" id="UP000008707"/>
    </source>
</evidence>
<proteinExistence type="predicted"/>
<feature type="compositionally biased region" description="Polar residues" evidence="1">
    <location>
        <begin position="1"/>
        <end position="12"/>
    </location>
</feature>
<sequence length="282" mass="32717">MDKGIKTSSFTQKETKPCRNRGRPQRHECERMKTIAWYHFLAGEMSPREMCECWLPLSDLDQATIYRYRRGDISPGQDILEAEDEIFQAARHVYNIGPLEMPLWDALWGSITPSDFRLADRMMPSGDWPKEDTLSKIFFDDVTLARVISFQNTYLFGRSKSHSPGLETLIASIRVCRSWILQGEGNSAALRVLMEGCMSLPDTRELLKRHGLIRPLQNWISSQFRAPKSSKQGFSYWAPWMSDDEEFMQQLVIADERKLQVKNTLLQDLFSYDTSRLGQDEF</sequence>
<name>A0A1R4A4G6_HALED</name>
<accession>A0A1R4A4G6</accession>
<reference evidence="3" key="1">
    <citation type="journal article" date="2011" name="Environ. Microbiol.">
        <title>A blueprint of ectoine metabolism from the genome of the industrial producer Halomonas elongata DSM 2581(T).</title>
        <authorList>
            <person name="Schwibbert K."/>
            <person name="Marin-Sanguino A."/>
            <person name="Bagyan I."/>
            <person name="Heidrich G."/>
            <person name="Lentzen G."/>
            <person name="Seitz H."/>
            <person name="Rampp M."/>
            <person name="Schuster S.C."/>
            <person name="Klenk H.P."/>
            <person name="Pfeiffer F."/>
            <person name="Oesterhelt D."/>
            <person name="Kunte H.J."/>
        </authorList>
    </citation>
    <scope>NUCLEOTIDE SEQUENCE [LARGE SCALE GENOMIC DNA]</scope>
    <source>
        <strain evidence="3">ATCC 33173 / DSM 2581 / NBRC 15536 / NCIMB 2198 / 1H9</strain>
    </source>
</reference>
<evidence type="ECO:0000256" key="1">
    <source>
        <dbReference type="SAM" id="MobiDB-lite"/>
    </source>
</evidence>
<dbReference type="KEGG" id="hel:HELO_3301D"/>
<dbReference type="Proteomes" id="UP000008707">
    <property type="component" value="Chromosome"/>
</dbReference>
<dbReference type="AlphaFoldDB" id="A0A1R4A4G6"/>
<gene>
    <name evidence="2" type="ORF">HELO_3301D</name>
</gene>
<evidence type="ECO:0000313" key="2">
    <source>
        <dbReference type="EMBL" id="SJK83853.1"/>
    </source>
</evidence>